<evidence type="ECO:0000313" key="2">
    <source>
        <dbReference type="WBParaSite" id="Hba_04282"/>
    </source>
</evidence>
<dbReference type="AlphaFoldDB" id="A0A1I7WH12"/>
<protein>
    <submittedName>
        <fullName evidence="2">Ovule protein</fullName>
    </submittedName>
</protein>
<evidence type="ECO:0000313" key="1">
    <source>
        <dbReference type="Proteomes" id="UP000095283"/>
    </source>
</evidence>
<dbReference type="Proteomes" id="UP000095283">
    <property type="component" value="Unplaced"/>
</dbReference>
<proteinExistence type="predicted"/>
<accession>A0A1I7WH12</accession>
<sequence>MSICWRKAVPSNRISSSLMGVHHRLNESVVRQQSQDSTYSRTVYVEDMEYNQLNDMQMSCDITVEII</sequence>
<keyword evidence="1" id="KW-1185">Reference proteome</keyword>
<name>A0A1I7WH12_HETBA</name>
<dbReference type="WBParaSite" id="Hba_04282">
    <property type="protein sequence ID" value="Hba_04282"/>
    <property type="gene ID" value="Hba_04282"/>
</dbReference>
<reference evidence="2" key="1">
    <citation type="submission" date="2016-11" db="UniProtKB">
        <authorList>
            <consortium name="WormBaseParasite"/>
        </authorList>
    </citation>
    <scope>IDENTIFICATION</scope>
</reference>
<organism evidence="1 2">
    <name type="scientific">Heterorhabditis bacteriophora</name>
    <name type="common">Entomopathogenic nematode worm</name>
    <dbReference type="NCBI Taxonomy" id="37862"/>
    <lineage>
        <taxon>Eukaryota</taxon>
        <taxon>Metazoa</taxon>
        <taxon>Ecdysozoa</taxon>
        <taxon>Nematoda</taxon>
        <taxon>Chromadorea</taxon>
        <taxon>Rhabditida</taxon>
        <taxon>Rhabditina</taxon>
        <taxon>Rhabditomorpha</taxon>
        <taxon>Strongyloidea</taxon>
        <taxon>Heterorhabditidae</taxon>
        <taxon>Heterorhabditis</taxon>
    </lineage>
</organism>